<dbReference type="Pfam" id="PF18742">
    <property type="entry name" value="DpnII-MboI"/>
    <property type="match status" value="1"/>
</dbReference>
<accession>A0A927MMH0</accession>
<protein>
    <submittedName>
        <fullName evidence="1">Uncharacterized protein</fullName>
    </submittedName>
</protein>
<dbReference type="AlphaFoldDB" id="A0A927MMH0"/>
<sequence>MKIRKSQQESIDRIQQQITRLSEIKDSNLLKALLKDIERELEGFLGAKMVSRFKLETVYQENEFSVVATQKSLEKAQKNAVFFLVNLLSEFEINSNKTGFNDDDWLTEEIALCIIRRILNNFYYHIEAMYEANVHGKAFITKEKLDGIKIGNEYDVQRILYSLVKPVFPEARLEVTDDTGYGSIRYDIIIDKYNTVIEVKCSRASMTKKKLTEEVASDAFHYKYANIFFFLYDKHKIIDNKTAFIVAYSKIYNDKKIETVIIQPISL</sequence>
<keyword evidence="2" id="KW-1185">Reference proteome</keyword>
<proteinExistence type="predicted"/>
<comment type="caution">
    <text evidence="1">The sequence shown here is derived from an EMBL/GenBank/DDBJ whole genome shotgun (WGS) entry which is preliminary data.</text>
</comment>
<dbReference type="EMBL" id="JADBEL010000034">
    <property type="protein sequence ID" value="MBE1556701.1"/>
    <property type="molecule type" value="Genomic_DNA"/>
</dbReference>
<dbReference type="RefSeq" id="WP_192600330.1">
    <property type="nucleotide sequence ID" value="NZ_JADBEL010000034.1"/>
</dbReference>
<evidence type="ECO:0000313" key="2">
    <source>
        <dbReference type="Proteomes" id="UP000658225"/>
    </source>
</evidence>
<organism evidence="1 2">
    <name type="scientific">Sporosarcina limicola</name>
    <dbReference type="NCBI Taxonomy" id="34101"/>
    <lineage>
        <taxon>Bacteria</taxon>
        <taxon>Bacillati</taxon>
        <taxon>Bacillota</taxon>
        <taxon>Bacilli</taxon>
        <taxon>Bacillales</taxon>
        <taxon>Caryophanaceae</taxon>
        <taxon>Sporosarcina</taxon>
    </lineage>
</organism>
<name>A0A927MMH0_9BACL</name>
<reference evidence="1" key="1">
    <citation type="submission" date="2020-10" db="EMBL/GenBank/DDBJ databases">
        <title>Genomic Encyclopedia of Type Strains, Phase IV (KMG-IV): sequencing the most valuable type-strain genomes for metagenomic binning, comparative biology and taxonomic classification.</title>
        <authorList>
            <person name="Goeker M."/>
        </authorList>
    </citation>
    <scope>NUCLEOTIDE SEQUENCE</scope>
    <source>
        <strain evidence="1">DSM 13886</strain>
    </source>
</reference>
<gene>
    <name evidence="1" type="ORF">H4683_003827</name>
</gene>
<dbReference type="Proteomes" id="UP000658225">
    <property type="component" value="Unassembled WGS sequence"/>
</dbReference>
<evidence type="ECO:0000313" key="1">
    <source>
        <dbReference type="EMBL" id="MBE1556701.1"/>
    </source>
</evidence>